<gene>
    <name evidence="2" type="ORF">TPC1_12206</name>
</gene>
<evidence type="ECO:0000259" key="1">
    <source>
        <dbReference type="PROSITE" id="PS51335"/>
    </source>
</evidence>
<reference evidence="2" key="1">
    <citation type="submission" date="2015-07" db="EMBL/GenBank/DDBJ databases">
        <title>Adaptation to a free-living lifestyle via gene acquisitions in the diplomonad Trepomonas sp. PC1.</title>
        <authorList>
            <person name="Xu F."/>
            <person name="Jerlstrom-Hultqvist J."/>
            <person name="Kolisko M."/>
            <person name="Simpson A.G.B."/>
            <person name="Roger A.J."/>
            <person name="Svard S.G."/>
            <person name="Andersson J.O."/>
        </authorList>
    </citation>
    <scope>NUCLEOTIDE SEQUENCE</scope>
    <source>
        <strain evidence="2">PC1</strain>
    </source>
</reference>
<dbReference type="InterPro" id="IPR050868">
    <property type="entry name" value="ELMO_domain-containing"/>
</dbReference>
<dbReference type="InterPro" id="IPR006816">
    <property type="entry name" value="ELMO_dom"/>
</dbReference>
<dbReference type="PANTHER" id="PTHR12771:SF56">
    <property type="entry name" value="CED-12"/>
    <property type="match status" value="1"/>
</dbReference>
<name>A0A146KFJ3_9EUKA</name>
<dbReference type="PANTHER" id="PTHR12771">
    <property type="entry name" value="ENGULFMENT AND CELL MOTILITY"/>
    <property type="match status" value="1"/>
</dbReference>
<feature type="domain" description="ELMO" evidence="1">
    <location>
        <begin position="225"/>
        <end position="404"/>
    </location>
</feature>
<dbReference type="PROSITE" id="PS51335">
    <property type="entry name" value="ELMO"/>
    <property type="match status" value="1"/>
</dbReference>
<proteinExistence type="predicted"/>
<evidence type="ECO:0000313" key="2">
    <source>
        <dbReference type="EMBL" id="JAP94948.1"/>
    </source>
</evidence>
<feature type="non-terminal residue" evidence="2">
    <location>
        <position position="1"/>
    </location>
</feature>
<accession>A0A146KFJ3</accession>
<sequence>QRFQQFLQEDVTISETPILSSNKYLYLKSQAATLFISPSQKIFISIHQLFKKPQPKQLEKHKSQFRYAWDMKYLDVFAYSLEYKSYMLQRFGEKNKNPLFKPEILIDISQIREIKVGLSQMLTKHNQSDAPTDDCVFIDYKDQNGQQKQIIINAKTFSERNNQKCLCILENIQLRKYLFASGTAFMINQLAQLRALESDHVEMDSPHHFKALCQSGESAFQYFTKEMQNISEDQSKVLQQFCINLTKDHPFWKRIGFQNSKPQTDFRAAGMFGLLAIVYVAFQSPDFVLNGSYLQKFQKIEDIVEYGSSLKGQYNYPVAISIITIAHSLIDLLAKFPQQMQRMLLNEYISDYIKIINCSDELNEKISTNSLIQATSLIVNHEANSAKEDDQFYEAKKQEINTNLSKLLQEISQQKQTLSIEELFTKITQCNANSISVLPLGPIILNDQMLSGAEPRFGGQFFKLVGYLSLELNRRLSGFHQSQQYVMYQGQFGVMMQNVQQVIQMSDLLGVDDLVQRVREQW</sequence>
<dbReference type="Pfam" id="PF04727">
    <property type="entry name" value="ELMO_CED12"/>
    <property type="match status" value="1"/>
</dbReference>
<protein>
    <submittedName>
        <fullName evidence="2">ELMO/CED-12 family protein</fullName>
    </submittedName>
</protein>
<dbReference type="EMBL" id="GDID01001658">
    <property type="protein sequence ID" value="JAP94948.1"/>
    <property type="molecule type" value="Transcribed_RNA"/>
</dbReference>
<organism evidence="2">
    <name type="scientific">Trepomonas sp. PC1</name>
    <dbReference type="NCBI Taxonomy" id="1076344"/>
    <lineage>
        <taxon>Eukaryota</taxon>
        <taxon>Metamonada</taxon>
        <taxon>Diplomonadida</taxon>
        <taxon>Hexamitidae</taxon>
        <taxon>Hexamitinae</taxon>
        <taxon>Trepomonas</taxon>
    </lineage>
</organism>
<dbReference type="AlphaFoldDB" id="A0A146KFJ3"/>